<accession>A0ABS6FXC9</accession>
<evidence type="ECO:0000256" key="2">
    <source>
        <dbReference type="ARBA" id="ARBA00023125"/>
    </source>
</evidence>
<feature type="domain" description="SIS" evidence="5">
    <location>
        <begin position="122"/>
        <end position="265"/>
    </location>
</feature>
<dbReference type="RefSeq" id="WP_216414405.1">
    <property type="nucleotide sequence ID" value="NZ_JAHLQK010000001.1"/>
</dbReference>
<keyword evidence="1" id="KW-0805">Transcription regulation</keyword>
<dbReference type="EMBL" id="JAHLQK010000001">
    <property type="protein sequence ID" value="MBU5674887.1"/>
    <property type="molecule type" value="Genomic_DNA"/>
</dbReference>
<evidence type="ECO:0000256" key="1">
    <source>
        <dbReference type="ARBA" id="ARBA00023015"/>
    </source>
</evidence>
<comment type="caution">
    <text evidence="6">The sequence shown here is derived from an EMBL/GenBank/DDBJ whole genome shotgun (WGS) entry which is preliminary data.</text>
</comment>
<evidence type="ECO:0000259" key="5">
    <source>
        <dbReference type="PROSITE" id="PS51464"/>
    </source>
</evidence>
<dbReference type="Proteomes" id="UP000779508">
    <property type="component" value="Unassembled WGS sequence"/>
</dbReference>
<evidence type="ECO:0000259" key="4">
    <source>
        <dbReference type="PROSITE" id="PS51071"/>
    </source>
</evidence>
<dbReference type="PROSITE" id="PS51071">
    <property type="entry name" value="HTH_RPIR"/>
    <property type="match status" value="1"/>
</dbReference>
<name>A0ABS6FXC9_9FIRM</name>
<dbReference type="PANTHER" id="PTHR30514">
    <property type="entry name" value="GLUCOKINASE"/>
    <property type="match status" value="1"/>
</dbReference>
<dbReference type="InterPro" id="IPR000281">
    <property type="entry name" value="HTH_RpiR"/>
</dbReference>
<evidence type="ECO:0000313" key="6">
    <source>
        <dbReference type="EMBL" id="MBU5674887.1"/>
    </source>
</evidence>
<proteinExistence type="predicted"/>
<evidence type="ECO:0000313" key="7">
    <source>
        <dbReference type="Proteomes" id="UP000779508"/>
    </source>
</evidence>
<dbReference type="InterPro" id="IPR047640">
    <property type="entry name" value="RpiR-like"/>
</dbReference>
<dbReference type="InterPro" id="IPR035472">
    <property type="entry name" value="RpiR-like_SIS"/>
</dbReference>
<organism evidence="6 7">
    <name type="scientific">Alkaliphilus flagellatus</name>
    <dbReference type="NCBI Taxonomy" id="2841507"/>
    <lineage>
        <taxon>Bacteria</taxon>
        <taxon>Bacillati</taxon>
        <taxon>Bacillota</taxon>
        <taxon>Clostridia</taxon>
        <taxon>Peptostreptococcales</taxon>
        <taxon>Natronincolaceae</taxon>
        <taxon>Alkaliphilus</taxon>
    </lineage>
</organism>
<gene>
    <name evidence="6" type="ORF">KQI88_00465</name>
</gene>
<dbReference type="PANTHER" id="PTHR30514:SF1">
    <property type="entry name" value="HTH-TYPE TRANSCRIPTIONAL REGULATOR HEXR-RELATED"/>
    <property type="match status" value="1"/>
</dbReference>
<reference evidence="6 7" key="1">
    <citation type="submission" date="2021-06" db="EMBL/GenBank/DDBJ databases">
        <authorList>
            <person name="Sun Q."/>
            <person name="Li D."/>
        </authorList>
    </citation>
    <scope>NUCLEOTIDE SEQUENCE [LARGE SCALE GENOMIC DNA]</scope>
    <source>
        <strain evidence="6 7">MSJ-5</strain>
    </source>
</reference>
<keyword evidence="2" id="KW-0238">DNA-binding</keyword>
<dbReference type="InterPro" id="IPR001347">
    <property type="entry name" value="SIS_dom"/>
</dbReference>
<dbReference type="CDD" id="cd05013">
    <property type="entry name" value="SIS_RpiR"/>
    <property type="match status" value="1"/>
</dbReference>
<evidence type="ECO:0000256" key="3">
    <source>
        <dbReference type="ARBA" id="ARBA00023163"/>
    </source>
</evidence>
<keyword evidence="7" id="KW-1185">Reference proteome</keyword>
<dbReference type="PROSITE" id="PS51464">
    <property type="entry name" value="SIS"/>
    <property type="match status" value="1"/>
</dbReference>
<sequence length="283" mass="31096">MSSILKMREIFNELTPSEKKIADYIFNNSENVSKLSTGELAEVSNTSAASITRFARKLGFDGFQELKIDIAKSVAINENAGDDSVYEAVRVHDNTREIIQKIALGNIKAIEETVSVIDEEAIFQSIKAINMAKKINIYGVGASGLVGLDLQYKLMRINKQANMFLDSHTQLASAIHIKKGDVAIGISHSGRTLEVYKALEAAKKQGAITISITKYGKHPISDLADINIYTASVEKHLRTGAIASRIAQLTVVDILFIGVAKDNFGEITKYLQHTREIVDDLKL</sequence>
<dbReference type="Pfam" id="PF01418">
    <property type="entry name" value="HTH_6"/>
    <property type="match status" value="1"/>
</dbReference>
<dbReference type="Pfam" id="PF01380">
    <property type="entry name" value="SIS"/>
    <property type="match status" value="1"/>
</dbReference>
<protein>
    <submittedName>
        <fullName evidence="6">MurR/RpiR family transcriptional regulator</fullName>
    </submittedName>
</protein>
<keyword evidence="3" id="KW-0804">Transcription</keyword>
<feature type="domain" description="HTH rpiR-type" evidence="4">
    <location>
        <begin position="1"/>
        <end position="77"/>
    </location>
</feature>